<feature type="compositionally biased region" description="Polar residues" evidence="1">
    <location>
        <begin position="17"/>
        <end position="27"/>
    </location>
</feature>
<keyword evidence="3" id="KW-1185">Reference proteome</keyword>
<dbReference type="EMBL" id="NKXS01002705">
    <property type="protein sequence ID" value="PIN12351.1"/>
    <property type="molecule type" value="Genomic_DNA"/>
</dbReference>
<evidence type="ECO:0000313" key="3">
    <source>
        <dbReference type="Proteomes" id="UP000231279"/>
    </source>
</evidence>
<protein>
    <submittedName>
        <fullName evidence="2">Uncharacterized protein</fullName>
    </submittedName>
</protein>
<dbReference type="PANTHER" id="PTHR33144:SF25">
    <property type="entry name" value="DUF4216 DOMAIN-CONTAINING PROTEIN"/>
    <property type="match status" value="1"/>
</dbReference>
<comment type="caution">
    <text evidence="2">The sequence shown here is derived from an EMBL/GenBank/DDBJ whole genome shotgun (WGS) entry which is preliminary data.</text>
</comment>
<dbReference type="AlphaFoldDB" id="A0A2G9H4B5"/>
<dbReference type="Proteomes" id="UP000231279">
    <property type="component" value="Unassembled WGS sequence"/>
</dbReference>
<reference evidence="3" key="1">
    <citation type="journal article" date="2018" name="Gigascience">
        <title>Genome assembly of the Pink Ipe (Handroanthus impetiginosus, Bignoniaceae), a highly valued, ecologically keystone Neotropical timber forest tree.</title>
        <authorList>
            <person name="Silva-Junior O.B."/>
            <person name="Grattapaglia D."/>
            <person name="Novaes E."/>
            <person name="Collevatti R.G."/>
        </authorList>
    </citation>
    <scope>NUCLEOTIDE SEQUENCE [LARGE SCALE GENOMIC DNA]</scope>
    <source>
        <strain evidence="3">cv. UFG-1</strain>
    </source>
</reference>
<dbReference type="PANTHER" id="PTHR33144">
    <property type="entry name" value="OS10G0409366 PROTEIN-RELATED"/>
    <property type="match status" value="1"/>
</dbReference>
<name>A0A2G9H4B5_9LAMI</name>
<gene>
    <name evidence="2" type="ORF">CDL12_15029</name>
</gene>
<feature type="region of interest" description="Disordered" evidence="1">
    <location>
        <begin position="1"/>
        <end position="27"/>
    </location>
</feature>
<accession>A0A2G9H4B5</accession>
<evidence type="ECO:0000256" key="1">
    <source>
        <dbReference type="SAM" id="MobiDB-lite"/>
    </source>
</evidence>
<evidence type="ECO:0000313" key="2">
    <source>
        <dbReference type="EMBL" id="PIN12351.1"/>
    </source>
</evidence>
<feature type="compositionally biased region" description="Basic residues" evidence="1">
    <location>
        <begin position="1"/>
        <end position="10"/>
    </location>
</feature>
<dbReference type="OrthoDB" id="1742375at2759"/>
<proteinExistence type="predicted"/>
<sequence>MPKGRKRSRGTRLGEISSGTNDMANDTNVLEDSTLPIQPQNQARFYVHSLDHSRDFSGIEPEISKLSMKKKGRGSAKLPDEWDSGVKIQVTLNEHGQLFGVREQYNKFISALGALARIRTYLPLNYERWSDMPLDKLDTVWKDVEANTALPPETKKIVLQTLNGMWRDWKARVKAN</sequence>
<organism evidence="2 3">
    <name type="scientific">Handroanthus impetiginosus</name>
    <dbReference type="NCBI Taxonomy" id="429701"/>
    <lineage>
        <taxon>Eukaryota</taxon>
        <taxon>Viridiplantae</taxon>
        <taxon>Streptophyta</taxon>
        <taxon>Embryophyta</taxon>
        <taxon>Tracheophyta</taxon>
        <taxon>Spermatophyta</taxon>
        <taxon>Magnoliopsida</taxon>
        <taxon>eudicotyledons</taxon>
        <taxon>Gunneridae</taxon>
        <taxon>Pentapetalae</taxon>
        <taxon>asterids</taxon>
        <taxon>lamiids</taxon>
        <taxon>Lamiales</taxon>
        <taxon>Bignoniaceae</taxon>
        <taxon>Crescentiina</taxon>
        <taxon>Tabebuia alliance</taxon>
        <taxon>Handroanthus</taxon>
    </lineage>
</organism>